<dbReference type="KEGG" id="mrr:Moror_15407"/>
<dbReference type="PANTHER" id="PTHR43791">
    <property type="entry name" value="PERMEASE-RELATED"/>
    <property type="match status" value="1"/>
</dbReference>
<feature type="transmembrane region" description="Helical" evidence="6">
    <location>
        <begin position="64"/>
        <end position="87"/>
    </location>
</feature>
<dbReference type="HOGENOM" id="CLU_1444253_0_0_1"/>
<keyword evidence="2" id="KW-0813">Transport</keyword>
<keyword evidence="8" id="KW-1185">Reference proteome</keyword>
<evidence type="ECO:0000256" key="2">
    <source>
        <dbReference type="ARBA" id="ARBA00022448"/>
    </source>
</evidence>
<evidence type="ECO:0000256" key="4">
    <source>
        <dbReference type="ARBA" id="ARBA00022989"/>
    </source>
</evidence>
<dbReference type="EMBL" id="AWSO01002148">
    <property type="protein sequence ID" value="ESK81942.1"/>
    <property type="molecule type" value="Genomic_DNA"/>
</dbReference>
<evidence type="ECO:0000256" key="1">
    <source>
        <dbReference type="ARBA" id="ARBA00004141"/>
    </source>
</evidence>
<comment type="subcellular location">
    <subcellularLocation>
        <location evidence="1">Membrane</location>
        <topology evidence="1">Multi-pass membrane protein</topology>
    </subcellularLocation>
</comment>
<dbReference type="GO" id="GO:0016020">
    <property type="term" value="C:membrane"/>
    <property type="evidence" value="ECO:0007669"/>
    <property type="project" value="UniProtKB-SubCell"/>
</dbReference>
<gene>
    <name evidence="7" type="ORF">Moror_15407</name>
</gene>
<dbReference type="SUPFAM" id="SSF103473">
    <property type="entry name" value="MFS general substrate transporter"/>
    <property type="match status" value="1"/>
</dbReference>
<protein>
    <submittedName>
        <fullName evidence="7">Mfs transporter</fullName>
    </submittedName>
</protein>
<feature type="non-terminal residue" evidence="7">
    <location>
        <position position="188"/>
    </location>
</feature>
<dbReference type="STRING" id="1381753.V2WK14"/>
<dbReference type="PANTHER" id="PTHR43791:SF19">
    <property type="entry name" value="TRANSPORTER, PUTATIVE (AFU_ORTHOLOGUE AFUA_1G01812)-RELATED"/>
    <property type="match status" value="1"/>
</dbReference>
<evidence type="ECO:0000256" key="6">
    <source>
        <dbReference type="SAM" id="Phobius"/>
    </source>
</evidence>
<evidence type="ECO:0000313" key="8">
    <source>
        <dbReference type="Proteomes" id="UP000017559"/>
    </source>
</evidence>
<organism evidence="7 8">
    <name type="scientific">Moniliophthora roreri (strain MCA 2997)</name>
    <name type="common">Cocoa frosty pod rot fungus</name>
    <name type="synonym">Crinipellis roreri</name>
    <dbReference type="NCBI Taxonomy" id="1381753"/>
    <lineage>
        <taxon>Eukaryota</taxon>
        <taxon>Fungi</taxon>
        <taxon>Dikarya</taxon>
        <taxon>Basidiomycota</taxon>
        <taxon>Agaricomycotina</taxon>
        <taxon>Agaricomycetes</taxon>
        <taxon>Agaricomycetidae</taxon>
        <taxon>Agaricales</taxon>
        <taxon>Marasmiineae</taxon>
        <taxon>Marasmiaceae</taxon>
        <taxon>Moniliophthora</taxon>
    </lineage>
</organism>
<name>V2WK14_MONRO</name>
<keyword evidence="3 6" id="KW-0812">Transmembrane</keyword>
<comment type="caution">
    <text evidence="7">The sequence shown here is derived from an EMBL/GenBank/DDBJ whole genome shotgun (WGS) entry which is preliminary data.</text>
</comment>
<dbReference type="AlphaFoldDB" id="V2WK14"/>
<sequence length="188" mass="21015">MSDTLEKTQTTVPCNLRLPPSRAVRVPPNIFLKRLRPPIWLSGLMLLWGVMMTVQGLVDNYGGVVSMQFFLGTFEAGLFPGVTYYLSCWYKRSEFGIRAAVFFSAATVSGAFGGLLAAAIAQMEGVGGEHRLRPGFLSLRGRAKFLTEAERTVVVRRLQDDDQISAAGEKLRWKYIKMGFLDWKTWVA</sequence>
<keyword evidence="4 6" id="KW-1133">Transmembrane helix</keyword>
<accession>V2WK14</accession>
<dbReference type="Gene3D" id="1.20.1250.20">
    <property type="entry name" value="MFS general substrate transporter like domains"/>
    <property type="match status" value="1"/>
</dbReference>
<feature type="transmembrane region" description="Helical" evidence="6">
    <location>
        <begin position="99"/>
        <end position="121"/>
    </location>
</feature>
<keyword evidence="5 6" id="KW-0472">Membrane</keyword>
<reference evidence="7 8" key="1">
    <citation type="journal article" date="2014" name="BMC Genomics">
        <title>Genome and secretome analysis of the hemibiotrophic fungal pathogen, Moniliophthora roreri, which causes frosty pod rot disease of cacao: mechanisms of the biotrophic and necrotrophic phases.</title>
        <authorList>
            <person name="Meinhardt L.W."/>
            <person name="Costa G.G.L."/>
            <person name="Thomazella D.P.T."/>
            <person name="Teixeira P.J.P.L."/>
            <person name="Carazzolle M.F."/>
            <person name="Schuster S.C."/>
            <person name="Carlson J.E."/>
            <person name="Guiltinan M.J."/>
            <person name="Mieczkowski P."/>
            <person name="Farmer A."/>
            <person name="Ramaraj T."/>
            <person name="Crozier J."/>
            <person name="Davis R.E."/>
            <person name="Shao J."/>
            <person name="Melnick R.L."/>
            <person name="Pereira G.A.G."/>
            <person name="Bailey B.A."/>
        </authorList>
    </citation>
    <scope>NUCLEOTIDE SEQUENCE [LARGE SCALE GENOMIC DNA]</scope>
    <source>
        <strain evidence="7 8">MCA 2997</strain>
    </source>
</reference>
<evidence type="ECO:0000256" key="3">
    <source>
        <dbReference type="ARBA" id="ARBA00022692"/>
    </source>
</evidence>
<dbReference type="InterPro" id="IPR036259">
    <property type="entry name" value="MFS_trans_sf"/>
</dbReference>
<proteinExistence type="predicted"/>
<dbReference type="GO" id="GO:0022857">
    <property type="term" value="F:transmembrane transporter activity"/>
    <property type="evidence" value="ECO:0007669"/>
    <property type="project" value="TreeGrafter"/>
</dbReference>
<evidence type="ECO:0000313" key="7">
    <source>
        <dbReference type="EMBL" id="ESK81942.1"/>
    </source>
</evidence>
<dbReference type="OrthoDB" id="2962993at2759"/>
<evidence type="ECO:0000256" key="5">
    <source>
        <dbReference type="ARBA" id="ARBA00023136"/>
    </source>
</evidence>
<dbReference type="Proteomes" id="UP000017559">
    <property type="component" value="Unassembled WGS sequence"/>
</dbReference>
<feature type="transmembrane region" description="Helical" evidence="6">
    <location>
        <begin position="39"/>
        <end position="58"/>
    </location>
</feature>